<name>A0A7E4VUS9_PANRE</name>
<feature type="signal peptide" evidence="2">
    <location>
        <begin position="1"/>
        <end position="22"/>
    </location>
</feature>
<dbReference type="WBParaSite" id="Pan_g3640.t1">
    <property type="protein sequence ID" value="Pan_g3640.t1"/>
    <property type="gene ID" value="Pan_g3640"/>
</dbReference>
<keyword evidence="1" id="KW-0812">Transmembrane</keyword>
<keyword evidence="1" id="KW-1133">Transmembrane helix</keyword>
<feature type="transmembrane region" description="Helical" evidence="1">
    <location>
        <begin position="247"/>
        <end position="270"/>
    </location>
</feature>
<evidence type="ECO:0000256" key="1">
    <source>
        <dbReference type="SAM" id="Phobius"/>
    </source>
</evidence>
<reference evidence="4" key="2">
    <citation type="submission" date="2020-10" db="UniProtKB">
        <authorList>
            <consortium name="WormBaseParasite"/>
        </authorList>
    </citation>
    <scope>IDENTIFICATION</scope>
</reference>
<keyword evidence="1" id="KW-0472">Membrane</keyword>
<organism evidence="3 4">
    <name type="scientific">Panagrellus redivivus</name>
    <name type="common">Microworm</name>
    <dbReference type="NCBI Taxonomy" id="6233"/>
    <lineage>
        <taxon>Eukaryota</taxon>
        <taxon>Metazoa</taxon>
        <taxon>Ecdysozoa</taxon>
        <taxon>Nematoda</taxon>
        <taxon>Chromadorea</taxon>
        <taxon>Rhabditida</taxon>
        <taxon>Tylenchina</taxon>
        <taxon>Panagrolaimomorpha</taxon>
        <taxon>Panagrolaimoidea</taxon>
        <taxon>Panagrolaimidae</taxon>
        <taxon>Panagrellus</taxon>
    </lineage>
</organism>
<dbReference type="Proteomes" id="UP000492821">
    <property type="component" value="Unassembled WGS sequence"/>
</dbReference>
<evidence type="ECO:0000256" key="2">
    <source>
        <dbReference type="SAM" id="SignalP"/>
    </source>
</evidence>
<evidence type="ECO:0000313" key="4">
    <source>
        <dbReference type="WBParaSite" id="Pan_g3640.t1"/>
    </source>
</evidence>
<proteinExistence type="predicted"/>
<reference evidence="3" key="1">
    <citation type="journal article" date="2013" name="Genetics">
        <title>The draft genome and transcriptome of Panagrellus redivivus are shaped by the harsh demands of a free-living lifestyle.</title>
        <authorList>
            <person name="Srinivasan J."/>
            <person name="Dillman A.R."/>
            <person name="Macchietto M.G."/>
            <person name="Heikkinen L."/>
            <person name="Lakso M."/>
            <person name="Fracchia K.M."/>
            <person name="Antoshechkin I."/>
            <person name="Mortazavi A."/>
            <person name="Wong G."/>
            <person name="Sternberg P.W."/>
        </authorList>
    </citation>
    <scope>NUCLEOTIDE SEQUENCE [LARGE SCALE GENOMIC DNA]</scope>
    <source>
        <strain evidence="3">MT8872</strain>
    </source>
</reference>
<evidence type="ECO:0000313" key="3">
    <source>
        <dbReference type="Proteomes" id="UP000492821"/>
    </source>
</evidence>
<protein>
    <submittedName>
        <fullName evidence="4">FAS1 domain-containing protein</fullName>
    </submittedName>
</protein>
<dbReference type="AlphaFoldDB" id="A0A7E4VUS9"/>
<keyword evidence="3" id="KW-1185">Reference proteome</keyword>
<accession>A0A7E4VUS9</accession>
<sequence>MFRLCLFRILLLLFFGVRSTTSQIADTVEKIKIATGIHNVFVTDNETIFELLNNGESRTYFSMVVPDVGFEYLIETPFVAVPDQIISGPLGFVTFTFDDPLLSNQTLLLHRAGNYAIIVYLWHRVKYPQYDRKLFPRIGISRGEGPPIITPCTVYPNGSTWKLPLDERSAPIYFPSLTDAPVYGTNGRIINLKLYWVKATGPIRIKFPLFVSFLSNDSSISTTTALPSTTDYFEITTTKKGLLNKKWWLIVDINAILVMGNGTVIGLLIYKLLRFHAKTDSLAASTTLSTAASDDIATTEILHKGS</sequence>
<feature type="chain" id="PRO_5029006982" evidence="2">
    <location>
        <begin position="23"/>
        <end position="306"/>
    </location>
</feature>
<keyword evidence="2" id="KW-0732">Signal</keyword>